<gene>
    <name evidence="2" type="ORF">SCHPADRAFT_939755</name>
</gene>
<reference evidence="2 3" key="1">
    <citation type="submission" date="2015-04" db="EMBL/GenBank/DDBJ databases">
        <title>Complete genome sequence of Schizopora paradoxa KUC8140, a cosmopolitan wood degrader in East Asia.</title>
        <authorList>
            <consortium name="DOE Joint Genome Institute"/>
            <person name="Min B."/>
            <person name="Park H."/>
            <person name="Jang Y."/>
            <person name="Kim J.-J."/>
            <person name="Kim K.H."/>
            <person name="Pangilinan J."/>
            <person name="Lipzen A."/>
            <person name="Riley R."/>
            <person name="Grigoriev I.V."/>
            <person name="Spatafora J.W."/>
            <person name="Choi I.-G."/>
        </authorList>
    </citation>
    <scope>NUCLEOTIDE SEQUENCE [LARGE SCALE GENOMIC DNA]</scope>
    <source>
        <strain evidence="2 3">KUC8140</strain>
    </source>
</reference>
<name>A0A0H2RRH5_9AGAM</name>
<protein>
    <submittedName>
        <fullName evidence="2">Uncharacterized protein</fullName>
    </submittedName>
</protein>
<accession>A0A0H2RRH5</accession>
<dbReference type="Proteomes" id="UP000053477">
    <property type="component" value="Unassembled WGS sequence"/>
</dbReference>
<feature type="compositionally biased region" description="Basic residues" evidence="1">
    <location>
        <begin position="192"/>
        <end position="201"/>
    </location>
</feature>
<dbReference type="AlphaFoldDB" id="A0A0H2RRH5"/>
<feature type="compositionally biased region" description="Low complexity" evidence="1">
    <location>
        <begin position="205"/>
        <end position="217"/>
    </location>
</feature>
<sequence>MAYASYYYQPTAGPSTVAPNTVAPLPVSKHTNTASYGASSSSLPGHSNSKASLGGSSQQWRHPVPSMSEFTFGSDAFAWPTAWFEVPAVSPRHEHNGRQRSNINVQAPLHEQYASELDYDNVPELDHSKTPESLSPTQLHETCITPSQDGVSAVCDVPLLAPRPVPFTSPTFLQFDYLPEDDEDLSYPPYTHSRKHRKRRLQEHTPAGTPTVGGPTPSDALALAQPSSKRRKVSEPYSQRIEPAVVGIDATTWIPQSHPHYPGGEQPHLLPQLDDYFGRTQSDAVMMGWI</sequence>
<proteinExistence type="predicted"/>
<dbReference type="OrthoDB" id="3268298at2759"/>
<keyword evidence="3" id="KW-1185">Reference proteome</keyword>
<dbReference type="EMBL" id="KQ085947">
    <property type="protein sequence ID" value="KLO14207.1"/>
    <property type="molecule type" value="Genomic_DNA"/>
</dbReference>
<evidence type="ECO:0000313" key="3">
    <source>
        <dbReference type="Proteomes" id="UP000053477"/>
    </source>
</evidence>
<organism evidence="2 3">
    <name type="scientific">Schizopora paradoxa</name>
    <dbReference type="NCBI Taxonomy" id="27342"/>
    <lineage>
        <taxon>Eukaryota</taxon>
        <taxon>Fungi</taxon>
        <taxon>Dikarya</taxon>
        <taxon>Basidiomycota</taxon>
        <taxon>Agaricomycotina</taxon>
        <taxon>Agaricomycetes</taxon>
        <taxon>Hymenochaetales</taxon>
        <taxon>Schizoporaceae</taxon>
        <taxon>Schizopora</taxon>
    </lineage>
</organism>
<evidence type="ECO:0000313" key="2">
    <source>
        <dbReference type="EMBL" id="KLO14207.1"/>
    </source>
</evidence>
<evidence type="ECO:0000256" key="1">
    <source>
        <dbReference type="SAM" id="MobiDB-lite"/>
    </source>
</evidence>
<dbReference type="InParanoid" id="A0A0H2RRH5"/>
<feature type="region of interest" description="Disordered" evidence="1">
    <location>
        <begin position="33"/>
        <end position="60"/>
    </location>
</feature>
<feature type="region of interest" description="Disordered" evidence="1">
    <location>
        <begin position="184"/>
        <end position="237"/>
    </location>
</feature>